<dbReference type="EMBL" id="JAOCJW010000067">
    <property type="protein sequence ID" value="MDH2007380.1"/>
    <property type="molecule type" value="Genomic_DNA"/>
</dbReference>
<accession>A0AA42W654</accession>
<sequence>MDDLDDDDLSLQHAWSITARLAAIDVNREEGLSAELKGLIAEAQGLHPTMVQVGGNG</sequence>
<dbReference type="AlphaFoldDB" id="A0AA42W654"/>
<proteinExistence type="predicted"/>
<organism evidence="1 2">
    <name type="scientific">Comamonas aquatica</name>
    <dbReference type="NCBI Taxonomy" id="225991"/>
    <lineage>
        <taxon>Bacteria</taxon>
        <taxon>Pseudomonadati</taxon>
        <taxon>Pseudomonadota</taxon>
        <taxon>Betaproteobacteria</taxon>
        <taxon>Burkholderiales</taxon>
        <taxon>Comamonadaceae</taxon>
        <taxon>Comamonas</taxon>
    </lineage>
</organism>
<name>A0AA42W654_9BURK</name>
<gene>
    <name evidence="1" type="ORF">N5J23_17915</name>
</gene>
<reference evidence="1" key="1">
    <citation type="submission" date="2022-09" db="EMBL/GenBank/DDBJ databases">
        <title>Intensive care unit water sources are persistently colonized with multi-drug resistant bacteria and are the site of extensive horizontal gene transfer of antibiotic resistance genes.</title>
        <authorList>
            <person name="Diorio-Toth L."/>
        </authorList>
    </citation>
    <scope>NUCLEOTIDE SEQUENCE</scope>
    <source>
        <strain evidence="1">GD03686</strain>
    </source>
</reference>
<dbReference type="Proteomes" id="UP001161294">
    <property type="component" value="Unassembled WGS sequence"/>
</dbReference>
<evidence type="ECO:0000313" key="1">
    <source>
        <dbReference type="EMBL" id="MDH2007380.1"/>
    </source>
</evidence>
<comment type="caution">
    <text evidence="1">The sequence shown here is derived from an EMBL/GenBank/DDBJ whole genome shotgun (WGS) entry which is preliminary data.</text>
</comment>
<evidence type="ECO:0000313" key="2">
    <source>
        <dbReference type="Proteomes" id="UP001161294"/>
    </source>
</evidence>
<protein>
    <submittedName>
        <fullName evidence="1">Uncharacterized protein</fullName>
    </submittedName>
</protein>
<dbReference type="RefSeq" id="WP_182283341.1">
    <property type="nucleotide sequence ID" value="NZ_JAOCIA010000090.1"/>
</dbReference>